<proteinExistence type="predicted"/>
<dbReference type="OrthoDB" id="1739170at2759"/>
<reference evidence="2" key="1">
    <citation type="submission" date="2018-05" db="EMBL/GenBank/DDBJ databases">
        <title>Draft genome of Mucuna pruriens seed.</title>
        <authorList>
            <person name="Nnadi N.E."/>
            <person name="Vos R."/>
            <person name="Hasami M.H."/>
            <person name="Devisetty U.K."/>
            <person name="Aguiy J.C."/>
        </authorList>
    </citation>
    <scope>NUCLEOTIDE SEQUENCE [LARGE SCALE GENOMIC DNA]</scope>
    <source>
        <strain evidence="2">JCA_2017</strain>
    </source>
</reference>
<protein>
    <recommendedName>
        <fullName evidence="1">Integrase zinc-binding domain-containing protein</fullName>
    </recommendedName>
</protein>
<evidence type="ECO:0000259" key="1">
    <source>
        <dbReference type="Pfam" id="PF17921"/>
    </source>
</evidence>
<gene>
    <name evidence="2" type="ORF">CR513_32368</name>
</gene>
<feature type="domain" description="Integrase zinc-binding" evidence="1">
    <location>
        <begin position="14"/>
        <end position="68"/>
    </location>
</feature>
<dbReference type="Gene3D" id="1.10.340.70">
    <property type="match status" value="1"/>
</dbReference>
<dbReference type="InterPro" id="IPR052160">
    <property type="entry name" value="Gypsy_RT_Integrase-like"/>
</dbReference>
<evidence type="ECO:0000313" key="3">
    <source>
        <dbReference type="Proteomes" id="UP000257109"/>
    </source>
</evidence>
<keyword evidence="3" id="KW-1185">Reference proteome</keyword>
<sequence length="68" mass="7790">MILNFGDSAMIKYIPDAEIKLVLQFCHAASGGGHYGSNQTTKKVLDCRFYWPTIFRDAYQFVSTYEKC</sequence>
<dbReference type="InterPro" id="IPR041588">
    <property type="entry name" value="Integrase_H2C2"/>
</dbReference>
<dbReference type="EMBL" id="QJKJ01006547">
    <property type="protein sequence ID" value="RDX86318.1"/>
    <property type="molecule type" value="Genomic_DNA"/>
</dbReference>
<accession>A0A371G6Y3</accession>
<evidence type="ECO:0000313" key="2">
    <source>
        <dbReference type="EMBL" id="RDX86318.1"/>
    </source>
</evidence>
<dbReference type="AlphaFoldDB" id="A0A371G6Y3"/>
<comment type="caution">
    <text evidence="2">The sequence shown here is derived from an EMBL/GenBank/DDBJ whole genome shotgun (WGS) entry which is preliminary data.</text>
</comment>
<feature type="non-terminal residue" evidence="2">
    <location>
        <position position="1"/>
    </location>
</feature>
<organism evidence="2 3">
    <name type="scientific">Mucuna pruriens</name>
    <name type="common">Velvet bean</name>
    <name type="synonym">Dolichos pruriens</name>
    <dbReference type="NCBI Taxonomy" id="157652"/>
    <lineage>
        <taxon>Eukaryota</taxon>
        <taxon>Viridiplantae</taxon>
        <taxon>Streptophyta</taxon>
        <taxon>Embryophyta</taxon>
        <taxon>Tracheophyta</taxon>
        <taxon>Spermatophyta</taxon>
        <taxon>Magnoliopsida</taxon>
        <taxon>eudicotyledons</taxon>
        <taxon>Gunneridae</taxon>
        <taxon>Pentapetalae</taxon>
        <taxon>rosids</taxon>
        <taxon>fabids</taxon>
        <taxon>Fabales</taxon>
        <taxon>Fabaceae</taxon>
        <taxon>Papilionoideae</taxon>
        <taxon>50 kb inversion clade</taxon>
        <taxon>NPAAA clade</taxon>
        <taxon>indigoferoid/millettioid clade</taxon>
        <taxon>Phaseoleae</taxon>
        <taxon>Mucuna</taxon>
    </lineage>
</organism>
<dbReference type="Proteomes" id="UP000257109">
    <property type="component" value="Unassembled WGS sequence"/>
</dbReference>
<dbReference type="PANTHER" id="PTHR47266">
    <property type="entry name" value="ENDONUCLEASE-RELATED"/>
    <property type="match status" value="1"/>
</dbReference>
<name>A0A371G6Y3_MUCPR</name>
<dbReference type="Pfam" id="PF17921">
    <property type="entry name" value="Integrase_H2C2"/>
    <property type="match status" value="1"/>
</dbReference>